<accession>A0ABR6BFY3</accession>
<name>A0ABR6BFY3_9PSEU</name>
<sequence>MPEVAAAMRASRSFLRRVVTHLADAGVDQFLDLGSGIPTVGNVHEIVHRINPGARVVYVDNDPVAVAHSRTILGDNPLACAIRADVRQVDTILGSPEVERMLDLERPIGLIMVGVLHFLPDEDDPVALVDRYRRALAQGSYLALSHATADFVADHDAAQLRALGELYRQTLTPVHPRTVEEIAKLFAGFDLVEPGIVPVRQWHSEWVERNEGTIHLAYGGVARRP</sequence>
<protein>
    <submittedName>
        <fullName evidence="1">SAM-dependent methyltransferase</fullName>
    </submittedName>
</protein>
<evidence type="ECO:0000313" key="2">
    <source>
        <dbReference type="Proteomes" id="UP000517916"/>
    </source>
</evidence>
<dbReference type="EMBL" id="JACJID010000002">
    <property type="protein sequence ID" value="MBA8925798.1"/>
    <property type="molecule type" value="Genomic_DNA"/>
</dbReference>
<dbReference type="SUPFAM" id="SSF53335">
    <property type="entry name" value="S-adenosyl-L-methionine-dependent methyltransferases"/>
    <property type="match status" value="1"/>
</dbReference>
<keyword evidence="2" id="KW-1185">Reference proteome</keyword>
<dbReference type="Pfam" id="PF04672">
    <property type="entry name" value="Methyltransf_19"/>
    <property type="match status" value="1"/>
</dbReference>
<dbReference type="Gene3D" id="3.40.50.150">
    <property type="entry name" value="Vaccinia Virus protein VP39"/>
    <property type="match status" value="1"/>
</dbReference>
<proteinExistence type="predicted"/>
<reference evidence="1 2" key="1">
    <citation type="submission" date="2020-08" db="EMBL/GenBank/DDBJ databases">
        <title>Genomic Encyclopedia of Archaeal and Bacterial Type Strains, Phase II (KMG-II): from individual species to whole genera.</title>
        <authorList>
            <person name="Goeker M."/>
        </authorList>
    </citation>
    <scope>NUCLEOTIDE SEQUENCE [LARGE SCALE GENOMIC DNA]</scope>
    <source>
        <strain evidence="1 2">DSM 43850</strain>
    </source>
</reference>
<organism evidence="1 2">
    <name type="scientific">Kutzneria viridogrisea</name>
    <dbReference type="NCBI Taxonomy" id="47990"/>
    <lineage>
        <taxon>Bacteria</taxon>
        <taxon>Bacillati</taxon>
        <taxon>Actinomycetota</taxon>
        <taxon>Actinomycetes</taxon>
        <taxon>Pseudonocardiales</taxon>
        <taxon>Pseudonocardiaceae</taxon>
        <taxon>Kutzneria</taxon>
    </lineage>
</organism>
<keyword evidence="1" id="KW-0808">Transferase</keyword>
<gene>
    <name evidence="1" type="ORF">BC739_002997</name>
</gene>
<dbReference type="CDD" id="cd02440">
    <property type="entry name" value="AdoMet_MTases"/>
    <property type="match status" value="1"/>
</dbReference>
<dbReference type="GO" id="GO:0032259">
    <property type="term" value="P:methylation"/>
    <property type="evidence" value="ECO:0007669"/>
    <property type="project" value="UniProtKB-KW"/>
</dbReference>
<dbReference type="GO" id="GO:0008168">
    <property type="term" value="F:methyltransferase activity"/>
    <property type="evidence" value="ECO:0007669"/>
    <property type="project" value="UniProtKB-KW"/>
</dbReference>
<dbReference type="InterPro" id="IPR006764">
    <property type="entry name" value="SAM_dep_MeTrfase_SAV2177_type"/>
</dbReference>
<dbReference type="InterPro" id="IPR029063">
    <property type="entry name" value="SAM-dependent_MTases_sf"/>
</dbReference>
<evidence type="ECO:0000313" key="1">
    <source>
        <dbReference type="EMBL" id="MBA8925798.1"/>
    </source>
</evidence>
<keyword evidence="1" id="KW-0489">Methyltransferase</keyword>
<dbReference type="Proteomes" id="UP000517916">
    <property type="component" value="Unassembled WGS sequence"/>
</dbReference>
<dbReference type="PIRSF" id="PIRSF017393">
    <property type="entry name" value="MTase_SAV2177"/>
    <property type="match status" value="1"/>
</dbReference>
<comment type="caution">
    <text evidence="1">The sequence shown here is derived from an EMBL/GenBank/DDBJ whole genome shotgun (WGS) entry which is preliminary data.</text>
</comment>